<sequence>MNFKTALCGLLLSLAAGSAIAATELTEYADKDGYIDVQALTCDQLANTFQEDADYLTVWYSGWYNGLGKKHKMKVDRARTLEHEVIVYCKENREKKVIQAIDVVFKKYRADQGIKAN</sequence>
<evidence type="ECO:0000313" key="3">
    <source>
        <dbReference type="Proteomes" id="UP000309061"/>
    </source>
</evidence>
<gene>
    <name evidence="2" type="ORF">H2LOC_002625</name>
</gene>
<dbReference type="InterPro" id="IPR010486">
    <property type="entry name" value="HNS-dep_expression_A/B"/>
</dbReference>
<dbReference type="EMBL" id="CP046052">
    <property type="protein sequence ID" value="QGM44669.1"/>
    <property type="molecule type" value="Genomic_DNA"/>
</dbReference>
<reference evidence="2 3" key="1">
    <citation type="submission" date="2019-11" db="EMBL/GenBank/DDBJ databases">
        <title>The genome sequence of Methylocystis heyeri.</title>
        <authorList>
            <person name="Oshkin I.Y."/>
            <person name="Miroshnikov K."/>
            <person name="Dedysh S.N."/>
        </authorList>
    </citation>
    <scope>NUCLEOTIDE SEQUENCE [LARGE SCALE GENOMIC DNA]</scope>
    <source>
        <strain evidence="2 3">H2</strain>
    </source>
</reference>
<name>A0A6B8K9Y8_9HYPH</name>
<accession>A0A6B8K9Y8</accession>
<dbReference type="AlphaFoldDB" id="A0A6B8K9Y8"/>
<dbReference type="Proteomes" id="UP000309061">
    <property type="component" value="Chromosome"/>
</dbReference>
<dbReference type="RefSeq" id="WP_136494965.1">
    <property type="nucleotide sequence ID" value="NZ_CP046052.1"/>
</dbReference>
<keyword evidence="3" id="KW-1185">Reference proteome</keyword>
<evidence type="ECO:0000256" key="1">
    <source>
        <dbReference type="SAM" id="SignalP"/>
    </source>
</evidence>
<proteinExistence type="predicted"/>
<feature type="signal peptide" evidence="1">
    <location>
        <begin position="1"/>
        <end position="21"/>
    </location>
</feature>
<keyword evidence="1" id="KW-0732">Signal</keyword>
<dbReference type="OrthoDB" id="8020410at2"/>
<organism evidence="2 3">
    <name type="scientific">Methylocystis heyeri</name>
    <dbReference type="NCBI Taxonomy" id="391905"/>
    <lineage>
        <taxon>Bacteria</taxon>
        <taxon>Pseudomonadati</taxon>
        <taxon>Pseudomonadota</taxon>
        <taxon>Alphaproteobacteria</taxon>
        <taxon>Hyphomicrobiales</taxon>
        <taxon>Methylocystaceae</taxon>
        <taxon>Methylocystis</taxon>
    </lineage>
</organism>
<dbReference type="Pfam" id="PF06411">
    <property type="entry name" value="HdeA"/>
    <property type="match status" value="1"/>
</dbReference>
<feature type="chain" id="PRO_5025621220" description="HdeA/HdeB family protein" evidence="1">
    <location>
        <begin position="22"/>
        <end position="117"/>
    </location>
</feature>
<dbReference type="KEGG" id="mhey:H2LOC_002625"/>
<protein>
    <recommendedName>
        <fullName evidence="4">HdeA/HdeB family protein</fullName>
    </recommendedName>
</protein>
<evidence type="ECO:0008006" key="4">
    <source>
        <dbReference type="Google" id="ProtNLM"/>
    </source>
</evidence>
<evidence type="ECO:0000313" key="2">
    <source>
        <dbReference type="EMBL" id="QGM44669.1"/>
    </source>
</evidence>